<dbReference type="AlphaFoldDB" id="A0A1H2W313"/>
<dbReference type="OrthoDB" id="7874759at2"/>
<keyword evidence="1" id="KW-0472">Membrane</keyword>
<sequence length="126" mass="13926">MYGGDSFFTLTSAEKIGLVLLSLGLSAVFLFVTWLASRRFSLPVRIGIALTLLAVFIWLSPQVYYQYYRMIIDGLPAQIVIKRPVGLLELARTLAFQRDASLAAHSQGILGWALIGVAALRRRRGA</sequence>
<gene>
    <name evidence="2" type="ORF">SAMN04488001_1706</name>
</gene>
<proteinExistence type="predicted"/>
<reference evidence="3" key="1">
    <citation type="submission" date="2016-10" db="EMBL/GenBank/DDBJ databases">
        <authorList>
            <person name="Varghese N."/>
            <person name="Submissions S."/>
        </authorList>
    </citation>
    <scope>NUCLEOTIDE SEQUENCE [LARGE SCALE GENOMIC DNA]</scope>
    <source>
        <strain evidence="3">DSM 26922</strain>
    </source>
</reference>
<dbReference type="RefSeq" id="WP_089946486.1">
    <property type="nucleotide sequence ID" value="NZ_FNOI01000002.1"/>
</dbReference>
<dbReference type="Proteomes" id="UP000199441">
    <property type="component" value="Unassembled WGS sequence"/>
</dbReference>
<accession>A0A1H2W313</accession>
<keyword evidence="3" id="KW-1185">Reference proteome</keyword>
<keyword evidence="1" id="KW-1133">Transmembrane helix</keyword>
<feature type="transmembrane region" description="Helical" evidence="1">
    <location>
        <begin position="16"/>
        <end position="35"/>
    </location>
</feature>
<feature type="transmembrane region" description="Helical" evidence="1">
    <location>
        <begin position="102"/>
        <end position="120"/>
    </location>
</feature>
<dbReference type="EMBL" id="FNOI01000002">
    <property type="protein sequence ID" value="SDW74941.1"/>
    <property type="molecule type" value="Genomic_DNA"/>
</dbReference>
<evidence type="ECO:0000256" key="1">
    <source>
        <dbReference type="SAM" id="Phobius"/>
    </source>
</evidence>
<feature type="transmembrane region" description="Helical" evidence="1">
    <location>
        <begin position="42"/>
        <end position="60"/>
    </location>
</feature>
<name>A0A1H2W313_9RHOB</name>
<evidence type="ECO:0000313" key="2">
    <source>
        <dbReference type="EMBL" id="SDW74941.1"/>
    </source>
</evidence>
<keyword evidence="1" id="KW-0812">Transmembrane</keyword>
<protein>
    <submittedName>
        <fullName evidence="2">Uncharacterized protein</fullName>
    </submittedName>
</protein>
<evidence type="ECO:0000313" key="3">
    <source>
        <dbReference type="Proteomes" id="UP000199441"/>
    </source>
</evidence>
<organism evidence="2 3">
    <name type="scientific">Litoreibacter albidus</name>
    <dbReference type="NCBI Taxonomy" id="670155"/>
    <lineage>
        <taxon>Bacteria</taxon>
        <taxon>Pseudomonadati</taxon>
        <taxon>Pseudomonadota</taxon>
        <taxon>Alphaproteobacteria</taxon>
        <taxon>Rhodobacterales</taxon>
        <taxon>Roseobacteraceae</taxon>
        <taxon>Litoreibacter</taxon>
    </lineage>
</organism>
<dbReference type="STRING" id="670155.SAMN04488001_1706"/>